<name>A0A9W4E961_9ACTN</name>
<sequence>MTTTAWVAVDGGQSGTRLAASDGRRGAGPGFTHGGDPVATNLRIVARAAADAGLTGPVGTVCLGLTGLPADPAARAELAARIAELLDVSGEVRLCDDSVTAHGGALPEGRGVVLAAGTGVIALAVGDGVARRFDGHGYLFGDCGGSFAIGRAAMAAILRARDGRGPATALAGADPGVLYASPTVVDDVAHLAPQVFAAAAQGDRVARQIVEAAAADLADTVTAAVHAFPGTSEVPVAFTGGLFAAGPQLLTPLRAGLPPRASLHPAPGPPLTGAIRLASAPLGPYASLVSRHGQDAPAGVPSGA</sequence>
<keyword evidence="3" id="KW-1185">Reference proteome</keyword>
<evidence type="ECO:0000313" key="2">
    <source>
        <dbReference type="EMBL" id="CAG7623585.1"/>
    </source>
</evidence>
<dbReference type="PANTHER" id="PTHR43190:SF3">
    <property type="entry name" value="N-ACETYL-D-GLUCOSAMINE KINASE"/>
    <property type="match status" value="1"/>
</dbReference>
<dbReference type="AlphaFoldDB" id="A0A9W4E961"/>
<dbReference type="EMBL" id="CAJVAX010000008">
    <property type="protein sequence ID" value="CAG7623585.1"/>
    <property type="molecule type" value="Genomic_DNA"/>
</dbReference>
<reference evidence="2" key="1">
    <citation type="submission" date="2021-06" db="EMBL/GenBank/DDBJ databases">
        <authorList>
            <person name="Arsene-Ploetze F."/>
        </authorList>
    </citation>
    <scope>NUCLEOTIDE SEQUENCE</scope>
    <source>
        <strain evidence="2">SBRY1</strain>
    </source>
</reference>
<dbReference type="PANTHER" id="PTHR43190">
    <property type="entry name" value="N-ACETYL-D-GLUCOSAMINE KINASE"/>
    <property type="match status" value="1"/>
</dbReference>
<dbReference type="InterPro" id="IPR043129">
    <property type="entry name" value="ATPase_NBD"/>
</dbReference>
<feature type="domain" description="ATPase BadF/BadG/BcrA/BcrD type" evidence="1">
    <location>
        <begin position="43"/>
        <end position="246"/>
    </location>
</feature>
<dbReference type="InterPro" id="IPR052519">
    <property type="entry name" value="Euk-type_GlcNAc_Kinase"/>
</dbReference>
<protein>
    <submittedName>
        <fullName evidence="2">BcrAD_BadFG domain-containing protein</fullName>
    </submittedName>
</protein>
<dbReference type="RefSeq" id="WP_205045893.1">
    <property type="nucleotide sequence ID" value="NZ_CAJVAX010000008.1"/>
</dbReference>
<dbReference type="SUPFAM" id="SSF53067">
    <property type="entry name" value="Actin-like ATPase domain"/>
    <property type="match status" value="1"/>
</dbReference>
<comment type="caution">
    <text evidence="2">The sequence shown here is derived from an EMBL/GenBank/DDBJ whole genome shotgun (WGS) entry which is preliminary data.</text>
</comment>
<dbReference type="InterPro" id="IPR002731">
    <property type="entry name" value="ATPase_BadF"/>
</dbReference>
<dbReference type="Proteomes" id="UP001153328">
    <property type="component" value="Unassembled WGS sequence"/>
</dbReference>
<gene>
    <name evidence="2" type="ORF">SBRY_160056</name>
</gene>
<evidence type="ECO:0000313" key="3">
    <source>
        <dbReference type="Proteomes" id="UP001153328"/>
    </source>
</evidence>
<proteinExistence type="predicted"/>
<evidence type="ECO:0000259" key="1">
    <source>
        <dbReference type="Pfam" id="PF01869"/>
    </source>
</evidence>
<organism evidence="2 3">
    <name type="scientific">Actinacidiphila bryophytorum</name>
    <dbReference type="NCBI Taxonomy" id="1436133"/>
    <lineage>
        <taxon>Bacteria</taxon>
        <taxon>Bacillati</taxon>
        <taxon>Actinomycetota</taxon>
        <taxon>Actinomycetes</taxon>
        <taxon>Kitasatosporales</taxon>
        <taxon>Streptomycetaceae</taxon>
        <taxon>Actinacidiphila</taxon>
    </lineage>
</organism>
<dbReference type="Pfam" id="PF01869">
    <property type="entry name" value="BcrAD_BadFG"/>
    <property type="match status" value="1"/>
</dbReference>
<dbReference type="Gene3D" id="3.30.420.40">
    <property type="match status" value="2"/>
</dbReference>
<accession>A0A9W4E961</accession>